<dbReference type="EMBL" id="GEDC01017585">
    <property type="protein sequence ID" value="JAS19713.1"/>
    <property type="molecule type" value="Transcribed_RNA"/>
</dbReference>
<dbReference type="PRINTS" id="PR00413">
    <property type="entry name" value="HADHALOGNASE"/>
</dbReference>
<dbReference type="Pfam" id="PF00702">
    <property type="entry name" value="Hydrolase"/>
    <property type="match status" value="1"/>
</dbReference>
<dbReference type="InterPro" id="IPR036412">
    <property type="entry name" value="HAD-like_sf"/>
</dbReference>
<dbReference type="EMBL" id="GEDC01001846">
    <property type="protein sequence ID" value="JAS35452.1"/>
    <property type="molecule type" value="Transcribed_RNA"/>
</dbReference>
<organism evidence="1">
    <name type="scientific">Clastoptera arizonana</name>
    <name type="common">Arizona spittle bug</name>
    <dbReference type="NCBI Taxonomy" id="38151"/>
    <lineage>
        <taxon>Eukaryota</taxon>
        <taxon>Metazoa</taxon>
        <taxon>Ecdysozoa</taxon>
        <taxon>Arthropoda</taxon>
        <taxon>Hexapoda</taxon>
        <taxon>Insecta</taxon>
        <taxon>Pterygota</taxon>
        <taxon>Neoptera</taxon>
        <taxon>Paraneoptera</taxon>
        <taxon>Hemiptera</taxon>
        <taxon>Auchenorrhyncha</taxon>
        <taxon>Cercopoidea</taxon>
        <taxon>Clastopteridae</taxon>
        <taxon>Clastoptera</taxon>
    </lineage>
</organism>
<dbReference type="InterPro" id="IPR011949">
    <property type="entry name" value="HAD-SF_hydro_IA_REG-2-like"/>
</dbReference>
<proteinExistence type="predicted"/>
<dbReference type="SFLD" id="SFLDS00003">
    <property type="entry name" value="Haloacid_Dehalogenase"/>
    <property type="match status" value="1"/>
</dbReference>
<sequence>MPFIETIKPKLVTFDVTGTLLKFPMSVGKQYAKTGAALGIEVDPDLLQKNFKISYKKMLKEHPNFGQVTGIGWESWWKLLVSLTFKNSLSENEFNYSKVEKISMRLIDVYKTSEGWELANGAVELLDTLKKKHIHLGVISNYDSRLNCILKDLKISEYFDFIIGSYEAKVQKPNKGIFELAEKMISYIKPNEIVHIGDSVELDFLGAQSAGWNAILVHKDINTLKKSYPNINSNYIVKDLQEIKSRLIR</sequence>
<reference evidence="1" key="1">
    <citation type="submission" date="2015-12" db="EMBL/GenBank/DDBJ databases">
        <title>De novo transcriptome assembly of four potential Pierce s Disease insect vectors from Arizona vineyards.</title>
        <authorList>
            <person name="Tassone E.E."/>
        </authorList>
    </citation>
    <scope>NUCLEOTIDE SEQUENCE</scope>
</reference>
<dbReference type="SFLD" id="SFLDG01129">
    <property type="entry name" value="C1.5:_HAD__Beta-PGM__Phosphata"/>
    <property type="match status" value="1"/>
</dbReference>
<dbReference type="InterPro" id="IPR051828">
    <property type="entry name" value="HAD-like_hydrolase_domain"/>
</dbReference>
<gene>
    <name evidence="1" type="ORF">g.33151</name>
    <name evidence="2" type="ORF">g.33152</name>
</gene>
<evidence type="ECO:0000313" key="1">
    <source>
        <dbReference type="EMBL" id="JAS19713.1"/>
    </source>
</evidence>
<dbReference type="PANTHER" id="PTHR46191:SF2">
    <property type="entry name" value="HALOACID DEHALOGENASE-LIKE HYDROLASE DOMAIN-CONTAINING PROTEIN 3"/>
    <property type="match status" value="1"/>
</dbReference>
<protein>
    <recommendedName>
        <fullName evidence="3">Haloacid dehalogenase-like hydrolase domain-containing protein 3</fullName>
    </recommendedName>
</protein>
<dbReference type="InterPro" id="IPR044924">
    <property type="entry name" value="HAD-SF_hydro_IA_REG-2-like_cap"/>
</dbReference>
<dbReference type="InterPro" id="IPR006439">
    <property type="entry name" value="HAD-SF_hydro_IA"/>
</dbReference>
<name>A0A1B6D276_9HEMI</name>
<dbReference type="GO" id="GO:0005634">
    <property type="term" value="C:nucleus"/>
    <property type="evidence" value="ECO:0007669"/>
    <property type="project" value="TreeGrafter"/>
</dbReference>
<dbReference type="InterPro" id="IPR023214">
    <property type="entry name" value="HAD_sf"/>
</dbReference>
<accession>A0A1B6D276</accession>
<dbReference type="AlphaFoldDB" id="A0A1B6D276"/>
<dbReference type="Gene3D" id="1.10.150.720">
    <property type="entry name" value="Haloacid dehalogenase-like hydrolase"/>
    <property type="match status" value="1"/>
</dbReference>
<dbReference type="PANTHER" id="PTHR46191">
    <property type="match status" value="1"/>
</dbReference>
<dbReference type="Gene3D" id="3.40.50.1000">
    <property type="entry name" value="HAD superfamily/HAD-like"/>
    <property type="match status" value="1"/>
</dbReference>
<dbReference type="NCBIfam" id="TIGR01549">
    <property type="entry name" value="HAD-SF-IA-v1"/>
    <property type="match status" value="1"/>
</dbReference>
<evidence type="ECO:0008006" key="3">
    <source>
        <dbReference type="Google" id="ProtNLM"/>
    </source>
</evidence>
<dbReference type="NCBIfam" id="TIGR02252">
    <property type="entry name" value="DREG-2"/>
    <property type="match status" value="1"/>
</dbReference>
<dbReference type="SUPFAM" id="SSF56784">
    <property type="entry name" value="HAD-like"/>
    <property type="match status" value="1"/>
</dbReference>
<evidence type="ECO:0000313" key="2">
    <source>
        <dbReference type="EMBL" id="JAS35452.1"/>
    </source>
</evidence>